<dbReference type="Proteomes" id="UP001176941">
    <property type="component" value="Chromosome 4"/>
</dbReference>
<evidence type="ECO:0000313" key="2">
    <source>
        <dbReference type="Proteomes" id="UP001176941"/>
    </source>
</evidence>
<keyword evidence="2" id="KW-1185">Reference proteome</keyword>
<reference evidence="1" key="1">
    <citation type="submission" date="2023-04" db="EMBL/GenBank/DDBJ databases">
        <authorList>
            <consortium name="ELIXIR-Norway"/>
        </authorList>
    </citation>
    <scope>NUCLEOTIDE SEQUENCE [LARGE SCALE GENOMIC DNA]</scope>
</reference>
<evidence type="ECO:0000313" key="1">
    <source>
        <dbReference type="EMBL" id="CAI9174191.1"/>
    </source>
</evidence>
<protein>
    <submittedName>
        <fullName evidence="1">Uncharacterized protein</fullName>
    </submittedName>
</protein>
<accession>A0ABN8ZMM6</accession>
<name>A0ABN8ZMM6_RANTA</name>
<proteinExistence type="predicted"/>
<sequence>MAVAHLLVRTPSCQMLEGPPLISPAADCRQAAACSVSTPLRTVFCPSPWMAAQQLQLRPSCQHLPQPAGWSRLVLALPACLTCHVPSHI</sequence>
<dbReference type="EMBL" id="OX459940">
    <property type="protein sequence ID" value="CAI9174191.1"/>
    <property type="molecule type" value="Genomic_DNA"/>
</dbReference>
<gene>
    <name evidence="1" type="ORF">MRATA1EN1_LOCUS23153</name>
</gene>
<organism evidence="1 2">
    <name type="scientific">Rangifer tarandus platyrhynchus</name>
    <name type="common">Svalbard reindeer</name>
    <dbReference type="NCBI Taxonomy" id="3082113"/>
    <lineage>
        <taxon>Eukaryota</taxon>
        <taxon>Metazoa</taxon>
        <taxon>Chordata</taxon>
        <taxon>Craniata</taxon>
        <taxon>Vertebrata</taxon>
        <taxon>Euteleostomi</taxon>
        <taxon>Mammalia</taxon>
        <taxon>Eutheria</taxon>
        <taxon>Laurasiatheria</taxon>
        <taxon>Artiodactyla</taxon>
        <taxon>Ruminantia</taxon>
        <taxon>Pecora</taxon>
        <taxon>Cervidae</taxon>
        <taxon>Odocoileinae</taxon>
        <taxon>Rangifer</taxon>
    </lineage>
</organism>